<gene>
    <name evidence="1" type="ordered locus">PXO_00419</name>
</gene>
<name>A0A0K0GJU8_XANOP</name>
<dbReference type="AlphaFoldDB" id="A0A0K0GJU8"/>
<dbReference type="HOGENOM" id="CLU_3319351_0_0_6"/>
<organism evidence="1 2">
    <name type="scientific">Xanthomonas oryzae pv. oryzae (strain PXO99A)</name>
    <dbReference type="NCBI Taxonomy" id="360094"/>
    <lineage>
        <taxon>Bacteria</taxon>
        <taxon>Pseudomonadati</taxon>
        <taxon>Pseudomonadota</taxon>
        <taxon>Gammaproteobacteria</taxon>
        <taxon>Lysobacterales</taxon>
        <taxon>Lysobacteraceae</taxon>
        <taxon>Xanthomonas</taxon>
    </lineage>
</organism>
<proteinExistence type="predicted"/>
<dbReference type="Proteomes" id="UP000001740">
    <property type="component" value="Chromosome"/>
</dbReference>
<reference evidence="1 2" key="1">
    <citation type="journal article" date="2008" name="BMC Genomics">
        <title>Genome sequence and rapid evolution of the rice pathogen Xanthomonas oryzae pv. oryzae PXO99A.</title>
        <authorList>
            <person name="Salzberg S.L."/>
            <person name="Sommer D.D."/>
            <person name="Schatz M.C."/>
            <person name="Phillippy A.M."/>
            <person name="Rabinowicz P.D."/>
            <person name="Tsuge S."/>
            <person name="Furutani A."/>
            <person name="Ochiai H."/>
            <person name="Delcher A.L."/>
            <person name="Kelley D."/>
            <person name="Madupu R."/>
            <person name="Puiu D."/>
            <person name="Radune D."/>
            <person name="Shumway M."/>
            <person name="Trapnell C."/>
            <person name="Aparna G."/>
            <person name="Jha G."/>
            <person name="Pandey A."/>
            <person name="Patil P.B."/>
            <person name="Ishihara H."/>
            <person name="Meyer D.F."/>
            <person name="Szurek B."/>
            <person name="Verdier V."/>
            <person name="Koebnik R."/>
            <person name="Dow J.M."/>
            <person name="Ryan R.P."/>
            <person name="Hirata H."/>
            <person name="Tsuyumu S."/>
            <person name="Won Lee S."/>
            <person name="Seo Y.S."/>
            <person name="Sriariyanum M."/>
            <person name="Ronald P.C."/>
            <person name="Sonti R.V."/>
            <person name="Van Sluys M.A."/>
            <person name="Leach J.E."/>
            <person name="White F.F."/>
            <person name="Bogdanove A.J."/>
        </authorList>
    </citation>
    <scope>NUCLEOTIDE SEQUENCE [LARGE SCALE GENOMIC DNA]</scope>
    <source>
        <strain evidence="1 2">PXO99A</strain>
    </source>
</reference>
<evidence type="ECO:0000313" key="1">
    <source>
        <dbReference type="EMBL" id="ACD58548.1"/>
    </source>
</evidence>
<dbReference type="KEGG" id="xop:PXO_00419"/>
<protein>
    <submittedName>
        <fullName evidence="1">Uncharacterized protein</fullName>
    </submittedName>
</protein>
<evidence type="ECO:0000313" key="2">
    <source>
        <dbReference type="Proteomes" id="UP000001740"/>
    </source>
</evidence>
<accession>A0A0K0GJU8</accession>
<dbReference type="EMBL" id="CP000967">
    <property type="protein sequence ID" value="ACD58548.1"/>
    <property type="molecule type" value="Genomic_DNA"/>
</dbReference>
<sequence length="39" mass="3644">METFGLLGAAAAGAGCGATAGAGVGVREQAHTLRAANNT</sequence>